<accession>A0ACC1T0A7</accession>
<dbReference type="EMBL" id="JANRMS010000010">
    <property type="protein sequence ID" value="KAJ3549976.1"/>
    <property type="molecule type" value="Genomic_DNA"/>
</dbReference>
<organism evidence="1 2">
    <name type="scientific">Fusarium decemcellulare</name>
    <dbReference type="NCBI Taxonomy" id="57161"/>
    <lineage>
        <taxon>Eukaryota</taxon>
        <taxon>Fungi</taxon>
        <taxon>Dikarya</taxon>
        <taxon>Ascomycota</taxon>
        <taxon>Pezizomycotina</taxon>
        <taxon>Sordariomycetes</taxon>
        <taxon>Hypocreomycetidae</taxon>
        <taxon>Hypocreales</taxon>
        <taxon>Nectriaceae</taxon>
        <taxon>Fusarium</taxon>
        <taxon>Fusarium decemcellulare species complex</taxon>
    </lineage>
</organism>
<gene>
    <name evidence="1" type="ORF">NM208_g216</name>
</gene>
<name>A0ACC1T0A7_9HYPO</name>
<sequence>MHQNQPSKPTPDEDSPLLKHPQPRPYGLNNEGTQQQTTPIGDSPGDAVTTPQVVSWASMPSKGQLAVIMLVRLAEPISERSLTSYLFYQLRWFDRSLDASEIAKQAGHLTAVFAASQCLTSFWWGRAADSSTLGRKGVLLIGLLGSAASALGMGFSTSFQSAMFFRFLAGALNGNVGVLRTMVSEVVVDKRYRSRAFLLLPMCFNAGNILGPFMSGFLANPIDSLPNLFGPGSLFGGDNGVQWMANFPYALPNLFCSLLLMTSALGVILALDETHPLLRRYGPGRGRRLGSAFVRKIFRRQEPQHSYQAILRDDTNDQRIGTSDEETQTLQNVQPSTKEQPRLKAILSKNVCLTLLQHFLQALHVATFNSVLYILLPTPRGDWSKFDLPFRFTGGLGLSSKKVALTISTIGAIGIPLQLFLFPKLSVRLGILRAYKVFLPLSIVVYIALPYLSLLPDDYAIVWACLTGVLSLQVVSRVFVTPATMMLVDGSSPSPSLLGTIHGFASSTSSAARIIGPTIGGTALGWGLSHNMVGIAFWGMALIASLNFSLLLFIKDSDAL</sequence>
<proteinExistence type="predicted"/>
<keyword evidence="2" id="KW-1185">Reference proteome</keyword>
<dbReference type="Proteomes" id="UP001148629">
    <property type="component" value="Unassembled WGS sequence"/>
</dbReference>
<protein>
    <submittedName>
        <fullName evidence="1">Uncharacterized protein</fullName>
    </submittedName>
</protein>
<comment type="caution">
    <text evidence="1">The sequence shown here is derived from an EMBL/GenBank/DDBJ whole genome shotgun (WGS) entry which is preliminary data.</text>
</comment>
<evidence type="ECO:0000313" key="2">
    <source>
        <dbReference type="Proteomes" id="UP001148629"/>
    </source>
</evidence>
<evidence type="ECO:0000313" key="1">
    <source>
        <dbReference type="EMBL" id="KAJ3549976.1"/>
    </source>
</evidence>
<reference evidence="1" key="1">
    <citation type="submission" date="2022-08" db="EMBL/GenBank/DDBJ databases">
        <title>Genome Sequence of Fusarium decemcellulare.</title>
        <authorList>
            <person name="Buettner E."/>
        </authorList>
    </citation>
    <scope>NUCLEOTIDE SEQUENCE</scope>
    <source>
        <strain evidence="1">Babe19</strain>
    </source>
</reference>